<dbReference type="Pfam" id="PF01535">
    <property type="entry name" value="PPR"/>
    <property type="match status" value="2"/>
</dbReference>
<dbReference type="GO" id="GO:0009451">
    <property type="term" value="P:RNA modification"/>
    <property type="evidence" value="ECO:0007669"/>
    <property type="project" value="InterPro"/>
</dbReference>
<dbReference type="InterPro" id="IPR011990">
    <property type="entry name" value="TPR-like_helical_dom_sf"/>
</dbReference>
<feature type="repeat" description="PPR" evidence="2">
    <location>
        <begin position="393"/>
        <end position="425"/>
    </location>
</feature>
<evidence type="ECO:0008006" key="6">
    <source>
        <dbReference type="Google" id="ProtNLM"/>
    </source>
</evidence>
<reference evidence="4 5" key="1">
    <citation type="journal article" date="2024" name="Plant J.">
        <title>Genome sequences and population genomics reveal climatic adaptation and genomic divergence between two closely related sweetgum species.</title>
        <authorList>
            <person name="Xu W.Q."/>
            <person name="Ren C.Q."/>
            <person name="Zhang X.Y."/>
            <person name="Comes H.P."/>
            <person name="Liu X.H."/>
            <person name="Li Y.G."/>
            <person name="Kettle C.J."/>
            <person name="Jalonen R."/>
            <person name="Gaisberger H."/>
            <person name="Ma Y.Z."/>
            <person name="Qiu Y.X."/>
        </authorList>
    </citation>
    <scope>NUCLEOTIDE SEQUENCE [LARGE SCALE GENOMIC DNA]</scope>
    <source>
        <strain evidence="4">Hangzhou</strain>
    </source>
</reference>
<evidence type="ECO:0000313" key="5">
    <source>
        <dbReference type="Proteomes" id="UP001415857"/>
    </source>
</evidence>
<dbReference type="AlphaFoldDB" id="A0AAP0SCW8"/>
<dbReference type="Proteomes" id="UP001415857">
    <property type="component" value="Unassembled WGS sequence"/>
</dbReference>
<dbReference type="PANTHER" id="PTHR47926">
    <property type="entry name" value="PENTATRICOPEPTIDE REPEAT-CONTAINING PROTEIN"/>
    <property type="match status" value="1"/>
</dbReference>
<accession>A0AAP0SCW8</accession>
<keyword evidence="3" id="KW-0812">Transmembrane</keyword>
<evidence type="ECO:0000256" key="1">
    <source>
        <dbReference type="ARBA" id="ARBA00022737"/>
    </source>
</evidence>
<evidence type="ECO:0000256" key="2">
    <source>
        <dbReference type="PROSITE-ProRule" id="PRU00708"/>
    </source>
</evidence>
<dbReference type="Pfam" id="PF13041">
    <property type="entry name" value="PPR_2"/>
    <property type="match status" value="2"/>
</dbReference>
<feature type="repeat" description="PPR" evidence="2">
    <location>
        <begin position="305"/>
        <end position="339"/>
    </location>
</feature>
<dbReference type="GO" id="GO:0003723">
    <property type="term" value="F:RNA binding"/>
    <property type="evidence" value="ECO:0007669"/>
    <property type="project" value="InterPro"/>
</dbReference>
<evidence type="ECO:0000313" key="4">
    <source>
        <dbReference type="EMBL" id="KAK9292577.1"/>
    </source>
</evidence>
<dbReference type="NCBIfam" id="TIGR00756">
    <property type="entry name" value="PPR"/>
    <property type="match status" value="2"/>
</dbReference>
<gene>
    <name evidence="4" type="ORF">L1049_020551</name>
</gene>
<keyword evidence="5" id="KW-1185">Reference proteome</keyword>
<organism evidence="4 5">
    <name type="scientific">Liquidambar formosana</name>
    <name type="common">Formosan gum</name>
    <dbReference type="NCBI Taxonomy" id="63359"/>
    <lineage>
        <taxon>Eukaryota</taxon>
        <taxon>Viridiplantae</taxon>
        <taxon>Streptophyta</taxon>
        <taxon>Embryophyta</taxon>
        <taxon>Tracheophyta</taxon>
        <taxon>Spermatophyta</taxon>
        <taxon>Magnoliopsida</taxon>
        <taxon>eudicotyledons</taxon>
        <taxon>Gunneridae</taxon>
        <taxon>Pentapetalae</taxon>
        <taxon>Saxifragales</taxon>
        <taxon>Altingiaceae</taxon>
        <taxon>Liquidambar</taxon>
    </lineage>
</organism>
<feature type="transmembrane region" description="Helical" evidence="3">
    <location>
        <begin position="187"/>
        <end position="204"/>
    </location>
</feature>
<keyword evidence="3" id="KW-1133">Transmembrane helix</keyword>
<name>A0AAP0SCW8_LIQFO</name>
<dbReference type="EMBL" id="JBBPBK010000001">
    <property type="protein sequence ID" value="KAK9292577.1"/>
    <property type="molecule type" value="Genomic_DNA"/>
</dbReference>
<keyword evidence="1" id="KW-0677">Repeat</keyword>
<feature type="transmembrane region" description="Helical" evidence="3">
    <location>
        <begin position="140"/>
        <end position="157"/>
    </location>
</feature>
<dbReference type="InterPro" id="IPR002885">
    <property type="entry name" value="PPR_rpt"/>
</dbReference>
<protein>
    <recommendedName>
        <fullName evidence="6">Pentatricopeptide repeat-containing protein</fullName>
    </recommendedName>
</protein>
<dbReference type="PROSITE" id="PS51375">
    <property type="entry name" value="PPR"/>
    <property type="match status" value="3"/>
</dbReference>
<evidence type="ECO:0000256" key="3">
    <source>
        <dbReference type="SAM" id="Phobius"/>
    </source>
</evidence>
<feature type="repeat" description="PPR" evidence="2">
    <location>
        <begin position="261"/>
        <end position="295"/>
    </location>
</feature>
<dbReference type="InterPro" id="IPR046960">
    <property type="entry name" value="PPR_At4g14850-like_plant"/>
</dbReference>
<keyword evidence="3" id="KW-0472">Membrane</keyword>
<dbReference type="Gene3D" id="1.25.40.10">
    <property type="entry name" value="Tetratricopeptide repeat domain"/>
    <property type="match status" value="2"/>
</dbReference>
<sequence length="425" mass="48181">MQKTIYFKPQILPSKGFFLINANAEMEISLHNIISKPPFFPTSFDLSLPNHRSSLSLSRETQTQNSIICARKSKWRFGSPRSRKFVLESMSIIASNLNILPEPLNLVIREFGGGNGGGLGFWKGSGGGGFEGWRRRKRNLGLFGFLIACGLGLLLGLEVESDVFWKLLGLALFGFSIKVGNRGIKDWVLGFFCGVALVCLGVRREEVKKWIADFRVCIPVMRIVRRRRKTRRAMIINFCANSDAGDLNYAKSVFQQIDRPSVYIWNSMIKGYSNSDNPEEALIMYRKMQQTGYSPDCENWVPLHAQVAWTSLIAGYVNDDQASEAIRVFMDMELWHVEPNEITMLNVLVACARSRDIDTGRWVHNRIWQIGYVCKCGSLNTARDLFNKMPQRDLVAWNSMIGAYNQYGGAEEALCLFFHMRIAGL</sequence>
<comment type="caution">
    <text evidence="4">The sequence shown here is derived from an EMBL/GenBank/DDBJ whole genome shotgun (WGS) entry which is preliminary data.</text>
</comment>
<proteinExistence type="predicted"/>